<proteinExistence type="predicted"/>
<evidence type="ECO:0000259" key="1">
    <source>
        <dbReference type="PROSITE" id="PS50011"/>
    </source>
</evidence>
<accession>A0A8H7YB76</accession>
<dbReference type="SUPFAM" id="SSF56112">
    <property type="entry name" value="Protein kinase-like (PK-like)"/>
    <property type="match status" value="1"/>
</dbReference>
<dbReference type="PROSITE" id="PS50011">
    <property type="entry name" value="PROTEIN_KINASE_DOM"/>
    <property type="match status" value="1"/>
</dbReference>
<dbReference type="EMBL" id="JAFIQS010000001">
    <property type="protein sequence ID" value="KAG5174691.1"/>
    <property type="molecule type" value="Genomic_DNA"/>
</dbReference>
<dbReference type="GO" id="GO:0004672">
    <property type="term" value="F:protein kinase activity"/>
    <property type="evidence" value="ECO:0007669"/>
    <property type="project" value="InterPro"/>
</dbReference>
<protein>
    <recommendedName>
        <fullName evidence="1">Protein kinase domain-containing protein</fullName>
    </recommendedName>
</protein>
<dbReference type="GO" id="GO:0005524">
    <property type="term" value="F:ATP binding"/>
    <property type="evidence" value="ECO:0007669"/>
    <property type="project" value="InterPro"/>
</dbReference>
<dbReference type="OrthoDB" id="2521594at2759"/>
<dbReference type="InterPro" id="IPR000719">
    <property type="entry name" value="Prot_kinase_dom"/>
</dbReference>
<comment type="caution">
    <text evidence="2">The sequence shown here is derived from an EMBL/GenBank/DDBJ whole genome shotgun (WGS) entry which is preliminary data.</text>
</comment>
<reference evidence="2" key="1">
    <citation type="submission" date="2021-02" db="EMBL/GenBank/DDBJ databases">
        <title>Psilocybe cubensis genome.</title>
        <authorList>
            <person name="Mckernan K.J."/>
            <person name="Crawford S."/>
            <person name="Trippe A."/>
            <person name="Kane L.T."/>
            <person name="Mclaughlin S."/>
        </authorList>
    </citation>
    <scope>NUCLEOTIDE SEQUENCE [LARGE SCALE GENOMIC DNA]</scope>
    <source>
        <strain evidence="2">MGC-MH-2018</strain>
    </source>
</reference>
<name>A0A8H7YB76_PSICU</name>
<dbReference type="Gene3D" id="1.10.510.10">
    <property type="entry name" value="Transferase(Phosphotransferase) domain 1"/>
    <property type="match status" value="1"/>
</dbReference>
<organism evidence="2">
    <name type="scientific">Psilocybe cubensis</name>
    <name type="common">Psychedelic mushroom</name>
    <name type="synonym">Stropharia cubensis</name>
    <dbReference type="NCBI Taxonomy" id="181762"/>
    <lineage>
        <taxon>Eukaryota</taxon>
        <taxon>Fungi</taxon>
        <taxon>Dikarya</taxon>
        <taxon>Basidiomycota</taxon>
        <taxon>Agaricomycotina</taxon>
        <taxon>Agaricomycetes</taxon>
        <taxon>Agaricomycetidae</taxon>
        <taxon>Agaricales</taxon>
        <taxon>Agaricineae</taxon>
        <taxon>Strophariaceae</taxon>
        <taxon>Psilocybe</taxon>
    </lineage>
</organism>
<evidence type="ECO:0000313" key="2">
    <source>
        <dbReference type="EMBL" id="KAG5174691.1"/>
    </source>
</evidence>
<dbReference type="AlphaFoldDB" id="A0A8H7YB76"/>
<dbReference type="InterPro" id="IPR011009">
    <property type="entry name" value="Kinase-like_dom_sf"/>
</dbReference>
<sequence>MNANTLKPLFVLSIVGGTIMPLAEEELLRQLLDKSFKVNYPPGLYQKDVRPDSPIEPPFKFYDLHIGSNHSLQRVVLLPSIPHLLSKICDSTVQEFLANGHAISSQVFERCLDMAQARFSDARSVNVFYNIHIGAISRAYLFKLCVNPDSETGNSPFSYTSHIVNEPKSFYISKAYLTLYEDHSGGIHLDDELKEGLSQSTEYELLALLKRFPRLAMWYHFPMVDTFTTMLQNIAPDIRSWGRESRTAGYRFITQTIPPPDSQMLAEKLNGALGTTGKGLSVRRSTSNRKSIARVKKTISPPFATERNRYRPSLRHYLEHAWAQAAIHDTTFMTFQCGRYERIGIRHRASQTLYLSEVIDTVNIKDPHYQKIHVGLHIAIYQDALERTRSQDIVQQKLGSKGKKRGSDSLEYQDILRSKKRRRAGDAMVPTYIPSNIGKHLVDRKLALVSLDYDALSSSVPSSFIRIGESCKRISSREETDWTKDAFEQNKFESKEYFTLTLLAPLGNGAIGTAHSALAEVKLESGEVLRERLVFKLAFTEKNQEKLRNEFDIYCHMSRVDGIEGILDVHGLFYDAESKTMGLLMADGGNSLQKREMGRTGSYADKVTTTPKEREVFRRIVESLRLAKVFHNDIRADNLTIDSNGNAFITDFDSAEYRYPDDIAMKEDMRCLNAMFEGKSRYDS</sequence>
<gene>
    <name evidence="2" type="ORF">JR316_001354</name>
</gene>
<feature type="domain" description="Protein kinase" evidence="1">
    <location>
        <begin position="500"/>
        <end position="684"/>
    </location>
</feature>